<evidence type="ECO:0000256" key="1">
    <source>
        <dbReference type="ARBA" id="ARBA00022630"/>
    </source>
</evidence>
<name>A0ABY7U3M4_9SPHN</name>
<accession>A0ABY7U3M4</accession>
<evidence type="ECO:0000256" key="4">
    <source>
        <dbReference type="ARBA" id="ARBA00023033"/>
    </source>
</evidence>
<feature type="domain" description="Luciferase-like" evidence="5">
    <location>
        <begin position="17"/>
        <end position="180"/>
    </location>
</feature>
<dbReference type="PANTHER" id="PTHR30011">
    <property type="entry name" value="ALKANESULFONATE MONOOXYGENASE-RELATED"/>
    <property type="match status" value="1"/>
</dbReference>
<keyword evidence="3" id="KW-0560">Oxidoreductase</keyword>
<dbReference type="InterPro" id="IPR036661">
    <property type="entry name" value="Luciferase-like_sf"/>
</dbReference>
<dbReference type="PANTHER" id="PTHR30011:SF16">
    <property type="entry name" value="C2H2 FINGER DOMAIN TRANSCRIPTION FACTOR (EUROFUNG)-RELATED"/>
    <property type="match status" value="1"/>
</dbReference>
<reference evidence="6 7" key="1">
    <citation type="submission" date="2023-02" db="EMBL/GenBank/DDBJ databases">
        <title>Genome sequence of Novosphingobium humi KACC 19094.</title>
        <authorList>
            <person name="Kim S."/>
            <person name="Heo J."/>
            <person name="Kwon S.-W."/>
        </authorList>
    </citation>
    <scope>NUCLEOTIDE SEQUENCE [LARGE SCALE GENOMIC DNA]</scope>
    <source>
        <strain evidence="6 7">KACC 19094</strain>
        <plasmid evidence="6 7">unnamed1</plasmid>
    </source>
</reference>
<dbReference type="InterPro" id="IPR051260">
    <property type="entry name" value="Diverse_substr_monoxygenases"/>
</dbReference>
<keyword evidence="7" id="KW-1185">Reference proteome</keyword>
<dbReference type="Gene3D" id="3.20.20.30">
    <property type="entry name" value="Luciferase-like domain"/>
    <property type="match status" value="1"/>
</dbReference>
<dbReference type="EMBL" id="CP117418">
    <property type="protein sequence ID" value="WCT79695.1"/>
    <property type="molecule type" value="Genomic_DNA"/>
</dbReference>
<dbReference type="SUPFAM" id="SSF51679">
    <property type="entry name" value="Bacterial luciferase-like"/>
    <property type="match status" value="1"/>
</dbReference>
<evidence type="ECO:0000259" key="5">
    <source>
        <dbReference type="Pfam" id="PF00296"/>
    </source>
</evidence>
<keyword evidence="4" id="KW-0503">Monooxygenase</keyword>
<keyword evidence="2" id="KW-0288">FMN</keyword>
<evidence type="ECO:0000313" key="7">
    <source>
        <dbReference type="Proteomes" id="UP001218231"/>
    </source>
</evidence>
<proteinExistence type="predicted"/>
<keyword evidence="6" id="KW-0614">Plasmid</keyword>
<keyword evidence="1" id="KW-0285">Flavoprotein</keyword>
<geneLocation type="plasmid" evidence="6 7">
    <name>unnamed1</name>
</geneLocation>
<evidence type="ECO:0000313" key="6">
    <source>
        <dbReference type="EMBL" id="WCT79695.1"/>
    </source>
</evidence>
<dbReference type="InterPro" id="IPR011251">
    <property type="entry name" value="Luciferase-like_dom"/>
</dbReference>
<evidence type="ECO:0000256" key="3">
    <source>
        <dbReference type="ARBA" id="ARBA00023002"/>
    </source>
</evidence>
<organism evidence="6 7">
    <name type="scientific">Novosphingobium humi</name>
    <dbReference type="NCBI Taxonomy" id="2282397"/>
    <lineage>
        <taxon>Bacteria</taxon>
        <taxon>Pseudomonadati</taxon>
        <taxon>Pseudomonadota</taxon>
        <taxon>Alphaproteobacteria</taxon>
        <taxon>Sphingomonadales</taxon>
        <taxon>Sphingomonadaceae</taxon>
        <taxon>Novosphingobium</taxon>
    </lineage>
</organism>
<dbReference type="Proteomes" id="UP001218231">
    <property type="component" value="Plasmid unnamed1"/>
</dbReference>
<dbReference type="Pfam" id="PF00296">
    <property type="entry name" value="Bac_luciferase"/>
    <property type="match status" value="1"/>
</dbReference>
<sequence>MTRSFILSAGIGDPALADPAMAGEILSAAEAAGVDLLLLGRNDSLLFDPQVIAAWAAPRVSRVGLVPLVSSRIAHPFHVARSLSAIDYLSGGLLGWAPVAQGGSAAQLADMVRATRALWDGWDDDCLIIDKASGRYLDTTKVRASNYVGTHYAVRGPVNAMRPKQGHPVLVCDAASPFAVPGIDVVIAAEGQAFPAAARRLLRVDAGADMAALTARFSAGEIDGLHIELTHPAAELARIGKALAPLTQGRPAAGTLRERLGLPLSLRNIHEEIA</sequence>
<protein>
    <submittedName>
        <fullName evidence="6">LLM class flavin-dependent oxidoreductase</fullName>
    </submittedName>
</protein>
<dbReference type="RefSeq" id="WP_273619965.1">
    <property type="nucleotide sequence ID" value="NZ_CP117418.1"/>
</dbReference>
<gene>
    <name evidence="6" type="ORF">PQ457_16650</name>
</gene>
<evidence type="ECO:0000256" key="2">
    <source>
        <dbReference type="ARBA" id="ARBA00022643"/>
    </source>
</evidence>